<keyword evidence="4" id="KW-1185">Reference proteome</keyword>
<protein>
    <submittedName>
        <fullName evidence="3">UspA domain-containing protein</fullName>
    </submittedName>
</protein>
<dbReference type="Proteomes" id="UP000001401">
    <property type="component" value="Chromosome"/>
</dbReference>
<dbReference type="RefSeq" id="WP_013486919.1">
    <property type="nucleotide sequence ID" value="NC_014829.1"/>
</dbReference>
<dbReference type="InterPro" id="IPR006016">
    <property type="entry name" value="UspA"/>
</dbReference>
<sequence length="140" mass="15178">MFSHLLLAIDGSDHSRRAAEKAIELGKLTDHATIEILYVVDGSKSKSDILKYGDSEAASKNRQQMLHSFEELINDAGISTKITILHAGTPAESIIKHANEGNYDCVVLGSRGLSTVQTMIIGSVSHKVMKYAKAPVLMVK</sequence>
<evidence type="ECO:0000256" key="1">
    <source>
        <dbReference type="ARBA" id="ARBA00008791"/>
    </source>
</evidence>
<dbReference type="InterPro" id="IPR014729">
    <property type="entry name" value="Rossmann-like_a/b/a_fold"/>
</dbReference>
<dbReference type="CDD" id="cd00293">
    <property type="entry name" value="USP-like"/>
    <property type="match status" value="1"/>
</dbReference>
<feature type="domain" description="UspA" evidence="2">
    <location>
        <begin position="1"/>
        <end position="140"/>
    </location>
</feature>
<organism evidence="3 4">
    <name type="scientific">Evansella cellulosilytica (strain ATCC 21833 / DSM 2522 / FERM P-1141 / JCM 9156 / N-4)</name>
    <name type="common">Bacillus cellulosilyticus</name>
    <dbReference type="NCBI Taxonomy" id="649639"/>
    <lineage>
        <taxon>Bacteria</taxon>
        <taxon>Bacillati</taxon>
        <taxon>Bacillota</taxon>
        <taxon>Bacilli</taxon>
        <taxon>Bacillales</taxon>
        <taxon>Bacillaceae</taxon>
        <taxon>Evansella</taxon>
    </lineage>
</organism>
<dbReference type="Pfam" id="PF00582">
    <property type="entry name" value="Usp"/>
    <property type="match status" value="1"/>
</dbReference>
<evidence type="ECO:0000259" key="2">
    <source>
        <dbReference type="Pfam" id="PF00582"/>
    </source>
</evidence>
<dbReference type="STRING" id="649639.Bcell_0291"/>
<comment type="similarity">
    <text evidence="1">Belongs to the universal stress protein A family.</text>
</comment>
<dbReference type="OrthoDB" id="9777884at2"/>
<gene>
    <name evidence="3" type="ordered locus">Bcell_0291</name>
</gene>
<dbReference type="InterPro" id="IPR006015">
    <property type="entry name" value="Universal_stress_UspA"/>
</dbReference>
<dbReference type="PANTHER" id="PTHR46268">
    <property type="entry name" value="STRESS RESPONSE PROTEIN NHAX"/>
    <property type="match status" value="1"/>
</dbReference>
<dbReference type="EMBL" id="CP002394">
    <property type="protein sequence ID" value="ADU28578.1"/>
    <property type="molecule type" value="Genomic_DNA"/>
</dbReference>
<evidence type="ECO:0000313" key="3">
    <source>
        <dbReference type="EMBL" id="ADU28578.1"/>
    </source>
</evidence>
<name>E6TUZ5_EVAC2</name>
<dbReference type="eggNOG" id="COG0589">
    <property type="taxonomic scope" value="Bacteria"/>
</dbReference>
<dbReference type="KEGG" id="bco:Bcell_0291"/>
<accession>E6TUZ5</accession>
<proteinExistence type="inferred from homology"/>
<reference evidence="3" key="1">
    <citation type="submission" date="2010-12" db="EMBL/GenBank/DDBJ databases">
        <title>Complete sequence of Bacillus cellulosilyticus DSM 2522.</title>
        <authorList>
            <consortium name="US DOE Joint Genome Institute"/>
            <person name="Lucas S."/>
            <person name="Copeland A."/>
            <person name="Lapidus A."/>
            <person name="Cheng J.-F."/>
            <person name="Bruce D."/>
            <person name="Goodwin L."/>
            <person name="Pitluck S."/>
            <person name="Chertkov O."/>
            <person name="Detter J.C."/>
            <person name="Han C."/>
            <person name="Tapia R."/>
            <person name="Land M."/>
            <person name="Hauser L."/>
            <person name="Jeffries C."/>
            <person name="Kyrpides N."/>
            <person name="Ivanova N."/>
            <person name="Mikhailova N."/>
            <person name="Brumm P."/>
            <person name="Mead D."/>
            <person name="Woyke T."/>
        </authorList>
    </citation>
    <scope>NUCLEOTIDE SEQUENCE [LARGE SCALE GENOMIC DNA]</scope>
    <source>
        <strain evidence="3">DSM 2522</strain>
    </source>
</reference>
<dbReference type="SUPFAM" id="SSF52402">
    <property type="entry name" value="Adenine nucleotide alpha hydrolases-like"/>
    <property type="match status" value="1"/>
</dbReference>
<dbReference type="Gene3D" id="3.40.50.620">
    <property type="entry name" value="HUPs"/>
    <property type="match status" value="1"/>
</dbReference>
<dbReference type="HOGENOM" id="CLU_049301_16_3_9"/>
<dbReference type="PANTHER" id="PTHR46268:SF6">
    <property type="entry name" value="UNIVERSAL STRESS PROTEIN UP12"/>
    <property type="match status" value="1"/>
</dbReference>
<dbReference type="AlphaFoldDB" id="E6TUZ5"/>
<dbReference type="PRINTS" id="PR01438">
    <property type="entry name" value="UNVRSLSTRESS"/>
</dbReference>
<evidence type="ECO:0000313" key="4">
    <source>
        <dbReference type="Proteomes" id="UP000001401"/>
    </source>
</evidence>